<gene>
    <name evidence="2" type="ORF">ILEXP_LOCUS10505</name>
</gene>
<dbReference type="EMBL" id="CAUOFW020001255">
    <property type="protein sequence ID" value="CAK9142815.1"/>
    <property type="molecule type" value="Genomic_DNA"/>
</dbReference>
<evidence type="ECO:0000313" key="3">
    <source>
        <dbReference type="Proteomes" id="UP001642360"/>
    </source>
</evidence>
<dbReference type="Proteomes" id="UP001642360">
    <property type="component" value="Unassembled WGS sequence"/>
</dbReference>
<keyword evidence="3" id="KW-1185">Reference proteome</keyword>
<reference evidence="2 3" key="1">
    <citation type="submission" date="2024-02" db="EMBL/GenBank/DDBJ databases">
        <authorList>
            <person name="Vignale AGUSTIN F."/>
            <person name="Sosa J E."/>
            <person name="Modenutti C."/>
        </authorList>
    </citation>
    <scope>NUCLEOTIDE SEQUENCE [LARGE SCALE GENOMIC DNA]</scope>
</reference>
<accession>A0ABC8RGZ1</accession>
<feature type="region of interest" description="Disordered" evidence="1">
    <location>
        <begin position="81"/>
        <end position="107"/>
    </location>
</feature>
<sequence>MSTNDGKFELKDDASNCSNSLSSENGKLMDANAVLPRNQRTSQMETLKVPCSPEMQKRHGFESTSIKVFMEGIYHFCNSKIEDSGPKQGRIGSKVEKNSPDPSCQLP</sequence>
<feature type="region of interest" description="Disordered" evidence="1">
    <location>
        <begin position="1"/>
        <end position="29"/>
    </location>
</feature>
<proteinExistence type="predicted"/>
<feature type="compositionally biased region" description="Polar residues" evidence="1">
    <location>
        <begin position="15"/>
        <end position="25"/>
    </location>
</feature>
<dbReference type="AlphaFoldDB" id="A0ABC8RGZ1"/>
<name>A0ABC8RGZ1_9AQUA</name>
<protein>
    <submittedName>
        <fullName evidence="2">Uncharacterized protein</fullName>
    </submittedName>
</protein>
<feature type="compositionally biased region" description="Basic and acidic residues" evidence="1">
    <location>
        <begin position="1"/>
        <end position="14"/>
    </location>
</feature>
<organism evidence="2 3">
    <name type="scientific">Ilex paraguariensis</name>
    <name type="common">yerba mate</name>
    <dbReference type="NCBI Taxonomy" id="185542"/>
    <lineage>
        <taxon>Eukaryota</taxon>
        <taxon>Viridiplantae</taxon>
        <taxon>Streptophyta</taxon>
        <taxon>Embryophyta</taxon>
        <taxon>Tracheophyta</taxon>
        <taxon>Spermatophyta</taxon>
        <taxon>Magnoliopsida</taxon>
        <taxon>eudicotyledons</taxon>
        <taxon>Gunneridae</taxon>
        <taxon>Pentapetalae</taxon>
        <taxon>asterids</taxon>
        <taxon>campanulids</taxon>
        <taxon>Aquifoliales</taxon>
        <taxon>Aquifoliaceae</taxon>
        <taxon>Ilex</taxon>
    </lineage>
</organism>
<comment type="caution">
    <text evidence="2">The sequence shown here is derived from an EMBL/GenBank/DDBJ whole genome shotgun (WGS) entry which is preliminary data.</text>
</comment>
<evidence type="ECO:0000256" key="1">
    <source>
        <dbReference type="SAM" id="MobiDB-lite"/>
    </source>
</evidence>
<evidence type="ECO:0000313" key="2">
    <source>
        <dbReference type="EMBL" id="CAK9142815.1"/>
    </source>
</evidence>